<feature type="region of interest" description="Disordered" evidence="5">
    <location>
        <begin position="648"/>
        <end position="792"/>
    </location>
</feature>
<dbReference type="Pfam" id="PF16016">
    <property type="entry name" value="VASt"/>
    <property type="match status" value="1"/>
</dbReference>
<feature type="compositionally biased region" description="Basic residues" evidence="5">
    <location>
        <begin position="74"/>
        <end position="91"/>
    </location>
</feature>
<dbReference type="InterPro" id="IPR011993">
    <property type="entry name" value="PH-like_dom_sf"/>
</dbReference>
<feature type="compositionally biased region" description="Low complexity" evidence="5">
    <location>
        <begin position="651"/>
        <end position="673"/>
    </location>
</feature>
<feature type="compositionally biased region" description="Basic and acidic residues" evidence="5">
    <location>
        <begin position="845"/>
        <end position="856"/>
    </location>
</feature>
<feature type="compositionally biased region" description="Polar residues" evidence="5">
    <location>
        <begin position="350"/>
        <end position="363"/>
    </location>
</feature>
<dbReference type="InterPro" id="IPR051482">
    <property type="entry name" value="Cholesterol_transport"/>
</dbReference>
<dbReference type="RefSeq" id="XP_033236468.1">
    <property type="nucleotide sequence ID" value="XM_033380577.1"/>
</dbReference>
<feature type="compositionally biased region" description="Basic and acidic residues" evidence="5">
    <location>
        <begin position="459"/>
        <end position="468"/>
    </location>
</feature>
<evidence type="ECO:0000313" key="8">
    <source>
        <dbReference type="Proteomes" id="UP000001819"/>
    </source>
</evidence>
<feature type="compositionally biased region" description="Low complexity" evidence="5">
    <location>
        <begin position="123"/>
        <end position="135"/>
    </location>
</feature>
<comment type="subcellular location">
    <subcellularLocation>
        <location evidence="1">Membrane</location>
        <topology evidence="1">Single-pass membrane protein</topology>
    </subcellularLocation>
</comment>
<feature type="region of interest" description="Disordered" evidence="5">
    <location>
        <begin position="1056"/>
        <end position="1182"/>
    </location>
</feature>
<feature type="compositionally biased region" description="Low complexity" evidence="5">
    <location>
        <begin position="92"/>
        <end position="102"/>
    </location>
</feature>
<evidence type="ECO:0000259" key="7">
    <source>
        <dbReference type="PROSITE" id="PS51778"/>
    </source>
</evidence>
<dbReference type="InterPro" id="IPR031968">
    <property type="entry name" value="VASt"/>
</dbReference>
<evidence type="ECO:0000313" key="9">
    <source>
        <dbReference type="RefSeq" id="XP_033236468.1"/>
    </source>
</evidence>
<dbReference type="Pfam" id="PF02893">
    <property type="entry name" value="GRAM"/>
    <property type="match status" value="1"/>
</dbReference>
<evidence type="ECO:0000256" key="1">
    <source>
        <dbReference type="ARBA" id="ARBA00004167"/>
    </source>
</evidence>
<feature type="compositionally biased region" description="Low complexity" evidence="5">
    <location>
        <begin position="1075"/>
        <end position="1104"/>
    </location>
</feature>
<feature type="compositionally biased region" description="Low complexity" evidence="5">
    <location>
        <begin position="317"/>
        <end position="349"/>
    </location>
</feature>
<keyword evidence="4 6" id="KW-0472">Membrane</keyword>
<dbReference type="GO" id="GO:0032934">
    <property type="term" value="F:sterol binding"/>
    <property type="evidence" value="ECO:0007669"/>
    <property type="project" value="TreeGrafter"/>
</dbReference>
<evidence type="ECO:0000256" key="6">
    <source>
        <dbReference type="SAM" id="Phobius"/>
    </source>
</evidence>
<feature type="region of interest" description="Disordered" evidence="5">
    <location>
        <begin position="1"/>
        <end position="42"/>
    </location>
</feature>
<dbReference type="PROSITE" id="PS51778">
    <property type="entry name" value="VAST"/>
    <property type="match status" value="1"/>
</dbReference>
<dbReference type="PANTHER" id="PTHR23319">
    <property type="entry name" value="GRAM DOMAIN CONTAINING 1B, ISOFORM E"/>
    <property type="match status" value="1"/>
</dbReference>
<feature type="compositionally biased region" description="Polar residues" evidence="5">
    <location>
        <begin position="371"/>
        <end position="382"/>
    </location>
</feature>
<gene>
    <name evidence="9" type="primary">GramD1B</name>
</gene>
<feature type="compositionally biased region" description="Basic and acidic residues" evidence="5">
    <location>
        <begin position="204"/>
        <end position="217"/>
    </location>
</feature>
<evidence type="ECO:0000256" key="3">
    <source>
        <dbReference type="ARBA" id="ARBA00022989"/>
    </source>
</evidence>
<dbReference type="InterPro" id="IPR004182">
    <property type="entry name" value="GRAM"/>
</dbReference>
<dbReference type="GO" id="GO:0032366">
    <property type="term" value="P:intracellular sterol transport"/>
    <property type="evidence" value="ECO:0007669"/>
    <property type="project" value="TreeGrafter"/>
</dbReference>
<evidence type="ECO:0000256" key="4">
    <source>
        <dbReference type="ARBA" id="ARBA00023136"/>
    </source>
</evidence>
<dbReference type="SMART" id="SM00568">
    <property type="entry name" value="GRAM"/>
    <property type="match status" value="1"/>
</dbReference>
<dbReference type="FunCoup" id="A0A6I8VZP2">
    <property type="interactions" value="525"/>
</dbReference>
<feature type="region of interest" description="Disordered" evidence="5">
    <location>
        <begin position="74"/>
        <end position="231"/>
    </location>
</feature>
<feature type="compositionally biased region" description="Basic residues" evidence="5">
    <location>
        <begin position="1127"/>
        <end position="1144"/>
    </location>
</feature>
<keyword evidence="2 6" id="KW-0812">Transmembrane</keyword>
<evidence type="ECO:0000256" key="5">
    <source>
        <dbReference type="SAM" id="MobiDB-lite"/>
    </source>
</evidence>
<dbReference type="PANTHER" id="PTHR23319:SF4">
    <property type="entry name" value="GRAM DOMAIN CONTAINING 1B, ISOFORM E"/>
    <property type="match status" value="1"/>
</dbReference>
<dbReference type="Proteomes" id="UP000001819">
    <property type="component" value="Chromosome 4"/>
</dbReference>
<keyword evidence="8" id="KW-1185">Reference proteome</keyword>
<feature type="compositionally biased region" description="Low complexity" evidence="5">
    <location>
        <begin position="750"/>
        <end position="786"/>
    </location>
</feature>
<keyword evidence="3 6" id="KW-1133">Transmembrane helix</keyword>
<dbReference type="FunFam" id="2.30.29.30:FF:000008">
    <property type="entry name" value="GRAM domain containing 1B"/>
    <property type="match status" value="1"/>
</dbReference>
<feature type="compositionally biased region" description="Low complexity" evidence="5">
    <location>
        <begin position="161"/>
        <end position="175"/>
    </location>
</feature>
<organism evidence="8 9">
    <name type="scientific">Drosophila pseudoobscura pseudoobscura</name>
    <name type="common">Fruit fly</name>
    <dbReference type="NCBI Taxonomy" id="46245"/>
    <lineage>
        <taxon>Eukaryota</taxon>
        <taxon>Metazoa</taxon>
        <taxon>Ecdysozoa</taxon>
        <taxon>Arthropoda</taxon>
        <taxon>Hexapoda</taxon>
        <taxon>Insecta</taxon>
        <taxon>Pterygota</taxon>
        <taxon>Neoptera</taxon>
        <taxon>Endopterygota</taxon>
        <taxon>Diptera</taxon>
        <taxon>Brachycera</taxon>
        <taxon>Muscomorpha</taxon>
        <taxon>Ephydroidea</taxon>
        <taxon>Drosophilidae</taxon>
        <taxon>Drosophila</taxon>
        <taxon>Sophophora</taxon>
    </lineage>
</organism>
<reference evidence="9" key="1">
    <citation type="submission" date="2025-08" db="UniProtKB">
        <authorList>
            <consortium name="RefSeq"/>
        </authorList>
    </citation>
    <scope>IDENTIFICATION</scope>
    <source>
        <strain evidence="9">MV-25-SWS-2005</strain>
        <tissue evidence="9">Whole body</tissue>
    </source>
</reference>
<dbReference type="CDD" id="cd13220">
    <property type="entry name" value="PH-GRAM_GRAMDC"/>
    <property type="match status" value="1"/>
</dbReference>
<dbReference type="ExpressionAtlas" id="A0A6I8VZP2">
    <property type="expression patterns" value="baseline"/>
</dbReference>
<feature type="compositionally biased region" description="Low complexity" evidence="5">
    <location>
        <begin position="692"/>
        <end position="708"/>
    </location>
</feature>
<protein>
    <submittedName>
        <fullName evidence="9">Serine-rich adhesin for platelets isoform X1</fullName>
    </submittedName>
</protein>
<dbReference type="GO" id="GO:0005789">
    <property type="term" value="C:endoplasmic reticulum membrane"/>
    <property type="evidence" value="ECO:0007669"/>
    <property type="project" value="TreeGrafter"/>
</dbReference>
<dbReference type="GO" id="GO:0140268">
    <property type="term" value="C:endoplasmic reticulum-plasma membrane contact site"/>
    <property type="evidence" value="ECO:0007669"/>
    <property type="project" value="TreeGrafter"/>
</dbReference>
<feature type="region of interest" description="Disordered" evidence="5">
    <location>
        <begin position="304"/>
        <end position="429"/>
    </location>
</feature>
<dbReference type="Gene3D" id="2.30.29.30">
    <property type="entry name" value="Pleckstrin-homology domain (PH domain)/Phosphotyrosine-binding domain (PTB)"/>
    <property type="match status" value="1"/>
</dbReference>
<dbReference type="GO" id="GO:0005886">
    <property type="term" value="C:plasma membrane"/>
    <property type="evidence" value="ECO:0007669"/>
    <property type="project" value="TreeGrafter"/>
</dbReference>
<proteinExistence type="predicted"/>
<feature type="region of interest" description="Disordered" evidence="5">
    <location>
        <begin position="445"/>
        <end position="468"/>
    </location>
</feature>
<feature type="region of interest" description="Disordered" evidence="5">
    <location>
        <begin position="833"/>
        <end position="872"/>
    </location>
</feature>
<dbReference type="InParanoid" id="A0A6I8VZP2"/>
<evidence type="ECO:0000256" key="2">
    <source>
        <dbReference type="ARBA" id="ARBA00022692"/>
    </source>
</evidence>
<name>A0A6I8VZP2_DROPS</name>
<feature type="domain" description="VASt" evidence="7">
    <location>
        <begin position="887"/>
        <end position="1054"/>
    </location>
</feature>
<dbReference type="GO" id="GO:0120015">
    <property type="term" value="F:sterol transfer activity"/>
    <property type="evidence" value="ECO:0007669"/>
    <property type="project" value="TreeGrafter"/>
</dbReference>
<feature type="compositionally biased region" description="Low complexity" evidence="5">
    <location>
        <begin position="392"/>
        <end position="407"/>
    </location>
</feature>
<sequence>MHFVTQQRQQQQQHHQQQQQQQRSTSSSNSSIASTSSAPSVSASTRFVALCKSSSQGALPKTLATAQSLFRQSSHHHNNNNHHHHHQRHSSYHSQQHQQQHNQQRHKRTVSLNSTPMIKDFDTITNPTTTNARTADSPCSSKPPANANANMLAETQHESQPESQSQSQSQIQTPPLAKQTPERCQEEPTPQQQEQPQEEEYPDPDQRIGEDRPEERAAPASCSNGGDRRDSITEEIVITTTTTNSKLLTIQEAAGILEHSSISISASSKQNSSTTTTSTAAAVSTAGTVAAATVATAVAAAAAASGSQQRNEPSVASSSSNGINSGSNPSLAQATSSSNTNLAHSSSGSNVPQTSTPTINIVGSDQARDQPLQSQSVDSNGHAQAGGSCGDSPSSRKSSTSSKGRASQPKLSTSSSGRDEDTAQNKLSNELTLHELSILRVDRATADPQVSSSSNSNEKSAKPSRLSERAKKKSWYNVIYPNYKSRAGDFKKLFKDVPNDERLIVDYSCALQRDILVQGRLYVSQNYVCFHANIFSWETYVSIKWKDVTAITKEKTALVIPNAISIATSKDKYFFATFTSRDKSFLMLFRVWQNTLMNKQFSPQEIWKYVHNCYGEELGLTTDDEDYIDPTLHKDTETDVEFQTAIDDDQSNQSQQQLQQPQQRLSGNSSASSGGSGRAAEPRKSKTKYFFNSSKSSNSANASASGSDNNKDSNRKLSKKMKQNAKELTLSSVKPAEQSVGVTMMNLPGSAGSSNRNSTESSAATAAAASTNNTNNSSISLTTTASGSDKKSAEKKISTSSNSGAAAAAAAAAATAAAASLSAAAEAKQVATLESKRKMSKNHRQREAELVGKNAEEQAPTDVSDSSDSEENNVPFVATTECTSTHEGRQIVHTILPISVDTLFNLLFTKSKFVTDFHAMRKSTDLVMGEWTKNEEGLSVRVVNVTVQLAASVGPKTSKVTEYQTMRPCSKPGELYSIDINSVNAGIPYADSFSVLIHFCLARTVDDHTMLSIHTQIKYKKSIWGVVKGFIEKNTWAGVEDFFGAQLHALQSETCIPPAKGKGRRPRRGINQQSTTTKTATAGTTAVATDSTAVTETGTATSTDNDSIREPSRHHYHHHHQSEQHEHHQHQHLHMHHHHHHHHSTSSSQQPPHQHQHPHNQRQPHHHQHLHHHHQHSQQPLWHHRKAIFQSSKGTATQIRSLEEAAGGGSGTAQTGISDTLLESHLLSGGGVAGSGSVGAASGHALLHEHGKLQQLSGLQQQHHHQQQHLQKHLGGVDLGGVGSLPLALGQGQGHRFLKHKGLSLFVILLLCLMLALNVILLLKLWKLEERIDVDLSRRARFPSLAALKELPNTNEEWLELLRQQEQSHEGELRKWQQVLQTAIELLKKVSIVCEKIYNDDQLRQSIESMSMHTEF</sequence>
<accession>A0A6I8VZP2</accession>
<feature type="compositionally biased region" description="Basic residues" evidence="5">
    <location>
        <begin position="1154"/>
        <end position="1182"/>
    </location>
</feature>
<feature type="transmembrane region" description="Helical" evidence="6">
    <location>
        <begin position="1303"/>
        <end position="1323"/>
    </location>
</feature>